<gene>
    <name evidence="5" type="primary">flgI</name>
    <name evidence="6" type="ORF">IEN85_04055</name>
</gene>
<feature type="chain" id="PRO_5038192818" description="Flagellar P-ring protein" evidence="5">
    <location>
        <begin position="21"/>
        <end position="365"/>
    </location>
</feature>
<comment type="caution">
    <text evidence="6">The sequence shown here is derived from an EMBL/GenBank/DDBJ whole genome shotgun (WGS) entry which is preliminary data.</text>
</comment>
<organism evidence="6 7">
    <name type="scientific">Pelagicoccus enzymogenes</name>
    <dbReference type="NCBI Taxonomy" id="2773457"/>
    <lineage>
        <taxon>Bacteria</taxon>
        <taxon>Pseudomonadati</taxon>
        <taxon>Verrucomicrobiota</taxon>
        <taxon>Opitutia</taxon>
        <taxon>Puniceicoccales</taxon>
        <taxon>Pelagicoccaceae</taxon>
        <taxon>Pelagicoccus</taxon>
    </lineage>
</organism>
<keyword evidence="3 5" id="KW-0732">Signal</keyword>
<keyword evidence="6" id="KW-0966">Cell projection</keyword>
<keyword evidence="6" id="KW-0282">Flagellum</keyword>
<proteinExistence type="inferred from homology"/>
<sequence length="365" mass="37826" precursor="true">MKFLARTLLFLAVSAVSVQAARVKDLVTVDGGRDNQLVGYGLVIGLAGDGDSDSPMTINAVANSLRRFGLTVDAEELKSENVAAVMITADIPPFAREGTRIDVTVSSIGDAESLQGGVLLQTPLLGADDTVYAVAQGQIAVGGYLGGNGGAGGATVQKNHPTVGQIANGAIVEREIEMEIGKGGRVKLLLRNPDYNTASKLAEGINVIFPSSTIAVDAAAVQVTIPEMYLGREVDFISSIGGISIEPDTPARIIINERTGTIVATAGVRVSTVAVSHGSLSLTIARSQNISQPGPFAQAGQTAVAEGTEVEVTEELGAFHMIPDYPTIQQVTNALNAMGVSTREMMSILQAMKSAGALQAELIIK</sequence>
<evidence type="ECO:0000256" key="3">
    <source>
        <dbReference type="ARBA" id="ARBA00022729"/>
    </source>
</evidence>
<comment type="subcellular location">
    <subcellularLocation>
        <location evidence="2 5">Bacterial flagellum basal body</location>
    </subcellularLocation>
</comment>
<name>A0A927IG09_9BACT</name>
<feature type="signal peptide" evidence="5">
    <location>
        <begin position="1"/>
        <end position="20"/>
    </location>
</feature>
<comment type="similarity">
    <text evidence="5">Belongs to the FlgI family.</text>
</comment>
<evidence type="ECO:0000256" key="4">
    <source>
        <dbReference type="ARBA" id="ARBA00023143"/>
    </source>
</evidence>
<dbReference type="PANTHER" id="PTHR30381:SF0">
    <property type="entry name" value="FLAGELLAR P-RING PROTEIN"/>
    <property type="match status" value="1"/>
</dbReference>
<dbReference type="AlphaFoldDB" id="A0A927IG09"/>
<evidence type="ECO:0000256" key="5">
    <source>
        <dbReference type="HAMAP-Rule" id="MF_00416"/>
    </source>
</evidence>
<evidence type="ECO:0000256" key="2">
    <source>
        <dbReference type="ARBA" id="ARBA00004117"/>
    </source>
</evidence>
<dbReference type="InterPro" id="IPR001782">
    <property type="entry name" value="Flag_FlgI"/>
</dbReference>
<evidence type="ECO:0000256" key="1">
    <source>
        <dbReference type="ARBA" id="ARBA00002591"/>
    </source>
</evidence>
<evidence type="ECO:0000313" key="6">
    <source>
        <dbReference type="EMBL" id="MBD5778651.1"/>
    </source>
</evidence>
<reference evidence="6" key="1">
    <citation type="submission" date="2020-09" db="EMBL/GenBank/DDBJ databases">
        <title>Pelagicoccus enzymogenes sp. nov. with an EPS production, isolated from marine sediment.</title>
        <authorList>
            <person name="Feng X."/>
        </authorList>
    </citation>
    <scope>NUCLEOTIDE SEQUENCE</scope>
    <source>
        <strain evidence="6">NFK12</strain>
    </source>
</reference>
<dbReference type="GO" id="GO:0030288">
    <property type="term" value="C:outer membrane-bounded periplasmic space"/>
    <property type="evidence" value="ECO:0007669"/>
    <property type="project" value="InterPro"/>
</dbReference>
<evidence type="ECO:0000313" key="7">
    <source>
        <dbReference type="Proteomes" id="UP000622317"/>
    </source>
</evidence>
<dbReference type="Proteomes" id="UP000622317">
    <property type="component" value="Unassembled WGS sequence"/>
</dbReference>
<comment type="subunit">
    <text evidence="5">The basal body constitutes a major portion of the flagellar organelle and consists of four rings (L,P,S, and M) mounted on a central rod.</text>
</comment>
<dbReference type="GO" id="GO:0009428">
    <property type="term" value="C:bacterial-type flagellum basal body, distal rod, P ring"/>
    <property type="evidence" value="ECO:0007669"/>
    <property type="project" value="InterPro"/>
</dbReference>
<protein>
    <recommendedName>
        <fullName evidence="5">Flagellar P-ring protein</fullName>
    </recommendedName>
    <alternativeName>
        <fullName evidence="5">Basal body P-ring protein</fullName>
    </alternativeName>
</protein>
<dbReference type="GO" id="GO:0071973">
    <property type="term" value="P:bacterial-type flagellum-dependent cell motility"/>
    <property type="evidence" value="ECO:0007669"/>
    <property type="project" value="InterPro"/>
</dbReference>
<dbReference type="HAMAP" id="MF_00416">
    <property type="entry name" value="FlgI"/>
    <property type="match status" value="1"/>
</dbReference>
<comment type="function">
    <text evidence="1 5">Assembles around the rod to form the L-ring and probably protects the motor/basal body from shearing forces during rotation.</text>
</comment>
<accession>A0A927IG09</accession>
<keyword evidence="4 5" id="KW-0975">Bacterial flagellum</keyword>
<dbReference type="GO" id="GO:0005198">
    <property type="term" value="F:structural molecule activity"/>
    <property type="evidence" value="ECO:0007669"/>
    <property type="project" value="InterPro"/>
</dbReference>
<dbReference type="PANTHER" id="PTHR30381">
    <property type="entry name" value="FLAGELLAR P-RING PERIPLASMIC PROTEIN FLGI"/>
    <property type="match status" value="1"/>
</dbReference>
<dbReference type="EMBL" id="JACYFG010000006">
    <property type="protein sequence ID" value="MBD5778651.1"/>
    <property type="molecule type" value="Genomic_DNA"/>
</dbReference>
<keyword evidence="7" id="KW-1185">Reference proteome</keyword>
<dbReference type="Pfam" id="PF02119">
    <property type="entry name" value="FlgI"/>
    <property type="match status" value="1"/>
</dbReference>
<dbReference type="NCBIfam" id="NF003676">
    <property type="entry name" value="PRK05303.1"/>
    <property type="match status" value="1"/>
</dbReference>
<keyword evidence="6" id="KW-0969">Cilium</keyword>
<dbReference type="PRINTS" id="PR01010">
    <property type="entry name" value="FLGPRINGFLGI"/>
</dbReference>
<dbReference type="RefSeq" id="WP_191615782.1">
    <property type="nucleotide sequence ID" value="NZ_JACYFG010000006.1"/>
</dbReference>